<dbReference type="AlphaFoldDB" id="A0A834L605"/>
<accession>A0A834L605</accession>
<proteinExistence type="predicted"/>
<feature type="transmembrane region" description="Helical" evidence="1">
    <location>
        <begin position="31"/>
        <end position="53"/>
    </location>
</feature>
<dbReference type="Proteomes" id="UP000626092">
    <property type="component" value="Unassembled WGS sequence"/>
</dbReference>
<comment type="caution">
    <text evidence="2">The sequence shown here is derived from an EMBL/GenBank/DDBJ whole genome shotgun (WGS) entry which is preliminary data.</text>
</comment>
<organism evidence="2 3">
    <name type="scientific">Rhododendron simsii</name>
    <name type="common">Sims's rhododendron</name>
    <dbReference type="NCBI Taxonomy" id="118357"/>
    <lineage>
        <taxon>Eukaryota</taxon>
        <taxon>Viridiplantae</taxon>
        <taxon>Streptophyta</taxon>
        <taxon>Embryophyta</taxon>
        <taxon>Tracheophyta</taxon>
        <taxon>Spermatophyta</taxon>
        <taxon>Magnoliopsida</taxon>
        <taxon>eudicotyledons</taxon>
        <taxon>Gunneridae</taxon>
        <taxon>Pentapetalae</taxon>
        <taxon>asterids</taxon>
        <taxon>Ericales</taxon>
        <taxon>Ericaceae</taxon>
        <taxon>Ericoideae</taxon>
        <taxon>Rhodoreae</taxon>
        <taxon>Rhododendron</taxon>
    </lineage>
</organism>
<protein>
    <submittedName>
        <fullName evidence="2">Uncharacterized protein</fullName>
    </submittedName>
</protein>
<keyword evidence="1" id="KW-0472">Membrane</keyword>
<evidence type="ECO:0000313" key="3">
    <source>
        <dbReference type="Proteomes" id="UP000626092"/>
    </source>
</evidence>
<evidence type="ECO:0000256" key="1">
    <source>
        <dbReference type="SAM" id="Phobius"/>
    </source>
</evidence>
<keyword evidence="1" id="KW-0812">Transmembrane</keyword>
<evidence type="ECO:0000313" key="2">
    <source>
        <dbReference type="EMBL" id="KAF7119876.1"/>
    </source>
</evidence>
<keyword evidence="1" id="KW-1133">Transmembrane helix</keyword>
<gene>
    <name evidence="2" type="ORF">RHSIM_Rhsim13G0125500</name>
</gene>
<keyword evidence="3" id="KW-1185">Reference proteome</keyword>
<name>A0A834L605_RHOSS</name>
<reference evidence="2" key="1">
    <citation type="submission" date="2019-11" db="EMBL/GenBank/DDBJ databases">
        <authorList>
            <person name="Liu Y."/>
            <person name="Hou J."/>
            <person name="Li T.-Q."/>
            <person name="Guan C.-H."/>
            <person name="Wu X."/>
            <person name="Wu H.-Z."/>
            <person name="Ling F."/>
            <person name="Zhang R."/>
            <person name="Shi X.-G."/>
            <person name="Ren J.-P."/>
            <person name="Chen E.-F."/>
            <person name="Sun J.-M."/>
        </authorList>
    </citation>
    <scope>NUCLEOTIDE SEQUENCE</scope>
    <source>
        <strain evidence="2">Adult_tree_wgs_1</strain>
        <tissue evidence="2">Leaves</tissue>
    </source>
</reference>
<sequence length="81" mass="9068">MSFVLLLRFIATGYMERLWIWMKALEVYLDATVLFGGYTFLAIVTASHMGVAAKSLQCCFGRYSFGYILSLSLDVLAGHDC</sequence>
<dbReference type="EMBL" id="WJXA01000013">
    <property type="protein sequence ID" value="KAF7119876.1"/>
    <property type="molecule type" value="Genomic_DNA"/>
</dbReference>